<evidence type="ECO:0000256" key="1">
    <source>
        <dbReference type="ARBA" id="ARBA00022618"/>
    </source>
</evidence>
<dbReference type="PANTHER" id="PTHR36100">
    <property type="entry name" value="BUD SITE SELECTION PROTEIN 4"/>
    <property type="match status" value="1"/>
</dbReference>
<feature type="region of interest" description="Disordered" evidence="3">
    <location>
        <begin position="1270"/>
        <end position="1289"/>
    </location>
</feature>
<sequence length="1289" mass="139588">MSSAHRLRERLQSNSPEPDPARPTTPLRINKHPSPGPRQSASHVQVARRSSTSFKHVRDNNLVTKSPFRTLIPHALASPRKVSGEKRPRPDSMHSQAENEKPLGFKRRQSKGFQGLLQKEPVTKSPFRHSSESSSDPPPPLVPPKVNLRELPQSAIPVPSPVRGVLSSSRKVVGPRSVGEQRHHRRKTVTFDERCDVLEFSAEEDGLDEYLDDGIYSHGFSYDTQEEDQSMEDSFESGLQPGDDSITGLVDSILQAARPHTPPRSEDEEDVELLPPSPSPAKHPRPPRQASPHEGSSSHSIQPQPEDSQPQIKDEDPPPGLEESFHSLRSVRSNDSLEDPSNLSIGHSEVSLTNLDSASLLADTALEGDVFAPVADSSPRSRSGTPLDRSLDRSFERALNRSLEARTTPSLTASRLNSPRSGSGSPFPRQLFKPSSTSSLGSIGNTHRRASPLITREAVQERLLRRKSEEVLSVGSSPVPTVVEESARVDGDAEADVSRATEPGDEPPRSSRVMARGQNPTHDGVVSIDPEPQPIDPPRPSPSVIQRAHTIDIVDGAAGGGDAKMDAKRAFAGLELDFEHGFGLGEEGMSVSAGLGVGIAARAKRHSRSESVHGGVHLGDVSALDRLMEDIGHGAGADSSAVSAGTEASVLSTEEGGEPGNAEGRSFVSLKVETVTEGVRGTTFSLPDIVRDEDGMDMDIDVGLDRPTTLSAVQKSLLSARSANPSPPPPPPPPKDARRAREQLILAKKREQRRAEYEEDSEKGSPAPEIVVAPRPASALGVAGRSTPVQAAVHRRAKSSVDDGLLDVTPMKDDDAPLAATINRELKKREGRTRAKYQVREHSETIYASADAPHANGETNSGKAWRTIRRPSDMNEHAKQLKELREQQKNGKAHGKVFVKVVGLRNLDVPVPAEPTVITCTLNNGIHFVTTPDAALGKDCAIDQEFELIEHSKLEFTLTIKVKRDPHVVAQFKACQPPSQPRPPPQPLPPPASKGGSNHAKGGGMRSFLFGSPKKGKTAQRAASPVPPPPPPHAPAPTFKLPENLARYLKPDGTLARAFISFKDIAPHCDTRLMETTFPLIGQKTQVGTAVQVMQVGEIVLHIFRLPPLPGIPPEQLPQSLEECHRGLTHTRWHKSCYMQGTLTQLGGDCNVLRRRHLRIIGCSLIAYNDVTRRAIASIDLRKATAVDDGRKEPIQSPASGGTAHSYDDDDAFGAGRHGFQLKFGSEHITFVADTEQEKDDWVNILKALVGRIPPNPLWAELLFQRQEQLKHAAQGQGSGPPSSTSVSS</sequence>
<feature type="compositionally biased region" description="Low complexity" evidence="3">
    <location>
        <begin position="1280"/>
        <end position="1289"/>
    </location>
</feature>
<dbReference type="SMART" id="SM00233">
    <property type="entry name" value="PH"/>
    <property type="match status" value="1"/>
</dbReference>
<dbReference type="SUPFAM" id="SSF50729">
    <property type="entry name" value="PH domain-like"/>
    <property type="match status" value="1"/>
</dbReference>
<dbReference type="EMBL" id="ML145223">
    <property type="protein sequence ID" value="TBU53153.1"/>
    <property type="molecule type" value="Genomic_DNA"/>
</dbReference>
<accession>A0A4V2K6Q5</accession>
<feature type="compositionally biased region" description="Basic and acidic residues" evidence="3">
    <location>
        <begin position="389"/>
        <end position="399"/>
    </location>
</feature>
<dbReference type="PANTHER" id="PTHR36100:SF1">
    <property type="entry name" value="BUD SITE SELECTION PROTEIN 4"/>
    <property type="match status" value="1"/>
</dbReference>
<feature type="compositionally biased region" description="Pro residues" evidence="3">
    <location>
        <begin position="978"/>
        <end position="992"/>
    </location>
</feature>
<feature type="compositionally biased region" description="Basic and acidic residues" evidence="3">
    <location>
        <begin position="485"/>
        <end position="499"/>
    </location>
</feature>
<feature type="compositionally biased region" description="Pro residues" evidence="3">
    <location>
        <begin position="725"/>
        <end position="734"/>
    </location>
</feature>
<feature type="compositionally biased region" description="Polar residues" evidence="3">
    <location>
        <begin position="330"/>
        <end position="345"/>
    </location>
</feature>
<feature type="compositionally biased region" description="Pro residues" evidence="3">
    <location>
        <begin position="531"/>
        <end position="541"/>
    </location>
</feature>
<evidence type="ECO:0000313" key="4">
    <source>
        <dbReference type="EMBL" id="TBU53153.1"/>
    </source>
</evidence>
<dbReference type="GO" id="GO:0005525">
    <property type="term" value="F:GTP binding"/>
    <property type="evidence" value="ECO:0007669"/>
    <property type="project" value="TreeGrafter"/>
</dbReference>
<feature type="region of interest" description="Disordered" evidence="3">
    <location>
        <begin position="1"/>
        <end position="185"/>
    </location>
</feature>
<feature type="compositionally biased region" description="Polar residues" evidence="3">
    <location>
        <begin position="294"/>
        <end position="311"/>
    </location>
</feature>
<keyword evidence="2" id="KW-0131">Cell cycle</keyword>
<dbReference type="InterPro" id="IPR011993">
    <property type="entry name" value="PH-like_dom_sf"/>
</dbReference>
<dbReference type="STRING" id="114155.A0A4V2K6Q5"/>
<name>A0A4V2K6Q5_9APHY</name>
<feature type="region of interest" description="Disordered" evidence="3">
    <location>
        <begin position="1187"/>
        <end position="1210"/>
    </location>
</feature>
<feature type="compositionally biased region" description="Basic and acidic residues" evidence="3">
    <location>
        <begin position="82"/>
        <end position="103"/>
    </location>
</feature>
<feature type="region of interest" description="Disordered" evidence="3">
    <location>
        <begin position="974"/>
        <end position="1039"/>
    </location>
</feature>
<feature type="region of interest" description="Disordered" evidence="3">
    <location>
        <begin position="371"/>
        <end position="454"/>
    </location>
</feature>
<feature type="compositionally biased region" description="Low complexity" evidence="3">
    <location>
        <begin position="636"/>
        <end position="645"/>
    </location>
</feature>
<feature type="compositionally biased region" description="Polar residues" evidence="3">
    <location>
        <begin position="433"/>
        <end position="445"/>
    </location>
</feature>
<feature type="compositionally biased region" description="Pro residues" evidence="3">
    <location>
        <begin position="1025"/>
        <end position="1035"/>
    </location>
</feature>
<gene>
    <name evidence="4" type="ORF">BD310DRAFT_860766</name>
</gene>
<reference evidence="4 5" key="1">
    <citation type="submission" date="2019-01" db="EMBL/GenBank/DDBJ databases">
        <title>Draft genome sequences of three monokaryotic isolates of the white-rot basidiomycete fungus Dichomitus squalens.</title>
        <authorList>
            <consortium name="DOE Joint Genome Institute"/>
            <person name="Lopez S.C."/>
            <person name="Andreopoulos B."/>
            <person name="Pangilinan J."/>
            <person name="Lipzen A."/>
            <person name="Riley R."/>
            <person name="Ahrendt S."/>
            <person name="Ng V."/>
            <person name="Barry K."/>
            <person name="Daum C."/>
            <person name="Grigoriev I.V."/>
            <person name="Hilden K.S."/>
            <person name="Makela M.R."/>
            <person name="de Vries R.P."/>
        </authorList>
    </citation>
    <scope>NUCLEOTIDE SEQUENCE [LARGE SCALE GENOMIC DNA]</scope>
    <source>
        <strain evidence="4 5">CBS 464.89</strain>
    </source>
</reference>
<evidence type="ECO:0000256" key="2">
    <source>
        <dbReference type="ARBA" id="ARBA00023306"/>
    </source>
</evidence>
<feature type="compositionally biased region" description="Low complexity" evidence="3">
    <location>
        <begin position="418"/>
        <end position="429"/>
    </location>
</feature>
<feature type="compositionally biased region" description="Polar residues" evidence="3">
    <location>
        <begin position="37"/>
        <end position="54"/>
    </location>
</feature>
<protein>
    <submittedName>
        <fullName evidence="4">Uncharacterized protein</fullName>
    </submittedName>
</protein>
<dbReference type="InterPro" id="IPR001849">
    <property type="entry name" value="PH_domain"/>
</dbReference>
<dbReference type="Proteomes" id="UP000292082">
    <property type="component" value="Unassembled WGS sequence"/>
</dbReference>
<feature type="region of interest" description="Disordered" evidence="3">
    <location>
        <begin position="214"/>
        <end position="345"/>
    </location>
</feature>
<feature type="region of interest" description="Disordered" evidence="3">
    <location>
        <begin position="469"/>
        <end position="542"/>
    </location>
</feature>
<feature type="region of interest" description="Disordered" evidence="3">
    <location>
        <begin position="718"/>
        <end position="769"/>
    </location>
</feature>
<dbReference type="GO" id="GO:0051301">
    <property type="term" value="P:cell division"/>
    <property type="evidence" value="ECO:0007669"/>
    <property type="project" value="UniProtKB-KW"/>
</dbReference>
<organism evidence="4 5">
    <name type="scientific">Dichomitus squalens</name>
    <dbReference type="NCBI Taxonomy" id="114155"/>
    <lineage>
        <taxon>Eukaryota</taxon>
        <taxon>Fungi</taxon>
        <taxon>Dikarya</taxon>
        <taxon>Basidiomycota</taxon>
        <taxon>Agaricomycotina</taxon>
        <taxon>Agaricomycetes</taxon>
        <taxon>Polyporales</taxon>
        <taxon>Polyporaceae</taxon>
        <taxon>Dichomitus</taxon>
    </lineage>
</organism>
<dbReference type="InterPro" id="IPR052007">
    <property type="entry name" value="Bud4"/>
</dbReference>
<keyword evidence="1" id="KW-0132">Cell division</keyword>
<dbReference type="Gene3D" id="2.30.29.30">
    <property type="entry name" value="Pleckstrin-homology domain (PH domain)/Phosphotyrosine-binding domain (PTB)"/>
    <property type="match status" value="1"/>
</dbReference>
<proteinExistence type="predicted"/>
<keyword evidence="5" id="KW-1185">Reference proteome</keyword>
<feature type="region of interest" description="Disordered" evidence="3">
    <location>
        <begin position="635"/>
        <end position="665"/>
    </location>
</feature>
<evidence type="ECO:0000256" key="3">
    <source>
        <dbReference type="SAM" id="MobiDB-lite"/>
    </source>
</evidence>
<feature type="compositionally biased region" description="Polar residues" evidence="3">
    <location>
        <begin position="405"/>
        <end position="417"/>
    </location>
</feature>
<feature type="compositionally biased region" description="Acidic residues" evidence="3">
    <location>
        <begin position="224"/>
        <end position="235"/>
    </location>
</feature>
<dbReference type="PROSITE" id="PS50003">
    <property type="entry name" value="PH_DOMAIN"/>
    <property type="match status" value="1"/>
</dbReference>
<evidence type="ECO:0000313" key="5">
    <source>
        <dbReference type="Proteomes" id="UP000292082"/>
    </source>
</evidence>